<organism evidence="2 3">
    <name type="scientific">Micromonospora coerulea</name>
    <dbReference type="NCBI Taxonomy" id="47856"/>
    <lineage>
        <taxon>Bacteria</taxon>
        <taxon>Bacillati</taxon>
        <taxon>Actinomycetota</taxon>
        <taxon>Actinomycetes</taxon>
        <taxon>Micromonosporales</taxon>
        <taxon>Micromonosporaceae</taxon>
        <taxon>Micromonospora</taxon>
    </lineage>
</organism>
<dbReference type="Pfam" id="PF24879">
    <property type="entry name" value="DUF7737"/>
    <property type="match status" value="1"/>
</dbReference>
<evidence type="ECO:0000313" key="2">
    <source>
        <dbReference type="EMBL" id="GAA4571766.1"/>
    </source>
</evidence>
<protein>
    <recommendedName>
        <fullName evidence="1">DUF7737 domain-containing protein</fullName>
    </recommendedName>
</protein>
<evidence type="ECO:0000313" key="3">
    <source>
        <dbReference type="Proteomes" id="UP001500307"/>
    </source>
</evidence>
<evidence type="ECO:0000259" key="1">
    <source>
        <dbReference type="Pfam" id="PF24879"/>
    </source>
</evidence>
<sequence length="129" mass="14960">MDRGDDRYVDYWREASLTELTATAQVRRSALERIIPRTKIANRCELNERYLVVRGQLHTYKIHLGSANILMEPGNTYLCIVPSRRERHEPVFLPFEDDRLALILSKAFLLADDARITDPSIVAQLHGRR</sequence>
<comment type="caution">
    <text evidence="2">The sequence shown here is derived from an EMBL/GenBank/DDBJ whole genome shotgun (WGS) entry which is preliminary data.</text>
</comment>
<proteinExistence type="predicted"/>
<accession>A0ABP8SLT9</accession>
<dbReference type="EMBL" id="BAABGU010000017">
    <property type="protein sequence ID" value="GAA4571766.1"/>
    <property type="molecule type" value="Genomic_DNA"/>
</dbReference>
<dbReference type="Proteomes" id="UP001500307">
    <property type="component" value="Unassembled WGS sequence"/>
</dbReference>
<name>A0ABP8SLT9_9ACTN</name>
<reference evidence="3" key="1">
    <citation type="journal article" date="2019" name="Int. J. Syst. Evol. Microbiol.">
        <title>The Global Catalogue of Microorganisms (GCM) 10K type strain sequencing project: providing services to taxonomists for standard genome sequencing and annotation.</title>
        <authorList>
            <consortium name="The Broad Institute Genomics Platform"/>
            <consortium name="The Broad Institute Genome Sequencing Center for Infectious Disease"/>
            <person name="Wu L."/>
            <person name="Ma J."/>
        </authorList>
    </citation>
    <scope>NUCLEOTIDE SEQUENCE [LARGE SCALE GENOMIC DNA]</scope>
    <source>
        <strain evidence="3">JCM 3175</strain>
    </source>
</reference>
<feature type="domain" description="DUF7737" evidence="1">
    <location>
        <begin position="24"/>
        <end position="125"/>
    </location>
</feature>
<keyword evidence="3" id="KW-1185">Reference proteome</keyword>
<dbReference type="InterPro" id="IPR056639">
    <property type="entry name" value="DUF7737"/>
</dbReference>
<dbReference type="RefSeq" id="WP_346120512.1">
    <property type="nucleotide sequence ID" value="NZ_BAABGU010000017.1"/>
</dbReference>
<gene>
    <name evidence="2" type="ORF">GCM10023176_33200</name>
</gene>